<organism evidence="1 2">
    <name type="scientific">Blattamonas nauphoetae</name>
    <dbReference type="NCBI Taxonomy" id="2049346"/>
    <lineage>
        <taxon>Eukaryota</taxon>
        <taxon>Metamonada</taxon>
        <taxon>Preaxostyla</taxon>
        <taxon>Oxymonadida</taxon>
        <taxon>Blattamonas</taxon>
    </lineage>
</organism>
<proteinExistence type="predicted"/>
<protein>
    <submittedName>
        <fullName evidence="1">Uncharacterized protein</fullName>
    </submittedName>
</protein>
<sequence length="330" mass="37758">MDCSPFLNWDEEKLESESENAVVFQSLVATMKLQPALDDSLEAKTVKFLKYVDPQDSESANTLLNSFGQTSAESLTNFIQSIGVLISSPNQIITSAAMEMLNSLIWLCSPKFRLALIKADLIPQLITTLNPRSISFDERVDIHTNFMNILTNTLWPTTPYGLSELRIKDRNERQAVHETVLTHVLIPSEKYICHLCVNRYSLIDGEQSSGFMTLLARLLRMCPYYQPTMDSVLNMPVILSIPSSLADFANDSLIWSFMDGMVDIQQDWNDEGGEVREMGKILHRMLRMEGIEDVIEEKLRNDRNQTHGRDIVFRSIIWSNEEGMNIQERW</sequence>
<gene>
    <name evidence="1" type="ORF">BLNAU_6847</name>
</gene>
<dbReference type="SUPFAM" id="SSF48371">
    <property type="entry name" value="ARM repeat"/>
    <property type="match status" value="1"/>
</dbReference>
<evidence type="ECO:0000313" key="2">
    <source>
        <dbReference type="Proteomes" id="UP001281761"/>
    </source>
</evidence>
<dbReference type="InterPro" id="IPR016024">
    <property type="entry name" value="ARM-type_fold"/>
</dbReference>
<name>A0ABQ9Y327_9EUKA</name>
<reference evidence="1 2" key="1">
    <citation type="journal article" date="2022" name="bioRxiv">
        <title>Genomics of Preaxostyla Flagellates Illuminates Evolutionary Transitions and the Path Towards Mitochondrial Loss.</title>
        <authorList>
            <person name="Novak L.V.F."/>
            <person name="Treitli S.C."/>
            <person name="Pyrih J."/>
            <person name="Halakuc P."/>
            <person name="Pipaliya S.V."/>
            <person name="Vacek V."/>
            <person name="Brzon O."/>
            <person name="Soukal P."/>
            <person name="Eme L."/>
            <person name="Dacks J.B."/>
            <person name="Karnkowska A."/>
            <person name="Elias M."/>
            <person name="Hampl V."/>
        </authorList>
    </citation>
    <scope>NUCLEOTIDE SEQUENCE [LARGE SCALE GENOMIC DNA]</scope>
    <source>
        <strain evidence="1">NAU3</strain>
        <tissue evidence="1">Gut</tissue>
    </source>
</reference>
<accession>A0ABQ9Y327</accession>
<keyword evidence="2" id="KW-1185">Reference proteome</keyword>
<evidence type="ECO:0000313" key="1">
    <source>
        <dbReference type="EMBL" id="KAK2958143.1"/>
    </source>
</evidence>
<dbReference type="EMBL" id="JARBJD010000040">
    <property type="protein sequence ID" value="KAK2958143.1"/>
    <property type="molecule type" value="Genomic_DNA"/>
</dbReference>
<comment type="caution">
    <text evidence="1">The sequence shown here is derived from an EMBL/GenBank/DDBJ whole genome shotgun (WGS) entry which is preliminary data.</text>
</comment>
<dbReference type="Proteomes" id="UP001281761">
    <property type="component" value="Unassembled WGS sequence"/>
</dbReference>